<protein>
    <recommendedName>
        <fullName evidence="5">Peroxin-3</fullName>
    </recommendedName>
</protein>
<dbReference type="PANTHER" id="PTHR28080:SF1">
    <property type="entry name" value="PEROXISOMAL BIOGENESIS FACTOR 3"/>
    <property type="match status" value="1"/>
</dbReference>
<organism evidence="3 4">
    <name type="scientific">Parasitella parasitica</name>
    <dbReference type="NCBI Taxonomy" id="35722"/>
    <lineage>
        <taxon>Eukaryota</taxon>
        <taxon>Fungi</taxon>
        <taxon>Fungi incertae sedis</taxon>
        <taxon>Mucoromycota</taxon>
        <taxon>Mucoromycotina</taxon>
        <taxon>Mucoromycetes</taxon>
        <taxon>Mucorales</taxon>
        <taxon>Mucorineae</taxon>
        <taxon>Mucoraceae</taxon>
        <taxon>Parasitella</taxon>
    </lineage>
</organism>
<dbReference type="EMBL" id="LN720556">
    <property type="protein sequence ID" value="CEP08901.1"/>
    <property type="molecule type" value="Genomic_DNA"/>
</dbReference>
<evidence type="ECO:0000256" key="1">
    <source>
        <dbReference type="SAM" id="Coils"/>
    </source>
</evidence>
<dbReference type="Pfam" id="PF04882">
    <property type="entry name" value="Peroxin-3"/>
    <property type="match status" value="1"/>
</dbReference>
<evidence type="ECO:0008006" key="5">
    <source>
        <dbReference type="Google" id="ProtNLM"/>
    </source>
</evidence>
<sequence length="611" mass="68825">MTLFTSIKDYVKKHRQGLLITATIAGGGYLAGKYATSKIRDIQEKTTADRLAKENLKRRFQQNQNDCVFTVLSLLPTLGDQILHEMNIEKDWAKLQESRKLEKIELKLRKEREEAERLREEQEVMPQLTYDKDINESGVLVDPEADSSIVESLGQHRDKSESTQEQAPKSPTPQPVALESSVSSLSTSFNVEQEEHRPVPEGILDKREKHLLWEDIKTKSFTRTFTSIYSITLLTLLTHIQLNLLGRFTYIWSVSVLNKSEPTIRLQQEGEEPDAGFLDPQVERMFLSSSWWLLHRGWKLCAERVQKAVDQVVAGIPLKSTLDYSEAEELLHNLRRAIEFEDNGKPISYLTWMLPDTQEEELELLRGAGFDGAQDQDTARVGNSTITFKKLLDETKDFIDSPDFNQVLGSCLDEVFSIFDHHAFVAALLPANEPMTSSIREVSAAEALMLEQGKRVSLANLLPTIGRQSHLVIAGNEYLNAFAYIKELQAFSALIYTQYGDKSSVLADEQISEISGFNGNNVIPVVQTIDGVATTLYYTIIEEQTIVEGDQSSIIDQIDDADLAAYPNIAKAMKNMDAFEDMLAMILKENPEFGMIINSEDSQNSASVSMI</sequence>
<dbReference type="GO" id="GO:0005778">
    <property type="term" value="C:peroxisomal membrane"/>
    <property type="evidence" value="ECO:0007669"/>
    <property type="project" value="InterPro"/>
</dbReference>
<feature type="region of interest" description="Disordered" evidence="2">
    <location>
        <begin position="152"/>
        <end position="197"/>
    </location>
</feature>
<gene>
    <name evidence="3" type="primary">PARPA_02306.1 scaffold 3806</name>
</gene>
<reference evidence="3 4" key="1">
    <citation type="submission" date="2014-09" db="EMBL/GenBank/DDBJ databases">
        <authorList>
            <person name="Ellenberger Sabrina"/>
        </authorList>
    </citation>
    <scope>NUCLEOTIDE SEQUENCE [LARGE SCALE GENOMIC DNA]</scope>
    <source>
        <strain evidence="3 4">CBS 412.66</strain>
    </source>
</reference>
<evidence type="ECO:0000313" key="3">
    <source>
        <dbReference type="EMBL" id="CEP08901.1"/>
    </source>
</evidence>
<dbReference type="GO" id="GO:0045046">
    <property type="term" value="P:protein import into peroxisome membrane"/>
    <property type="evidence" value="ECO:0007669"/>
    <property type="project" value="TreeGrafter"/>
</dbReference>
<dbReference type="STRING" id="35722.A0A0B7MSD3"/>
<dbReference type="GO" id="GO:0030674">
    <property type="term" value="F:protein-macromolecule adaptor activity"/>
    <property type="evidence" value="ECO:0007669"/>
    <property type="project" value="TreeGrafter"/>
</dbReference>
<feature type="coiled-coil region" evidence="1">
    <location>
        <begin position="94"/>
        <end position="125"/>
    </location>
</feature>
<dbReference type="PANTHER" id="PTHR28080">
    <property type="entry name" value="PEROXISOMAL BIOGENESIS FACTOR 3"/>
    <property type="match status" value="1"/>
</dbReference>
<name>A0A0B7MSD3_9FUNG</name>
<dbReference type="InterPro" id="IPR006966">
    <property type="entry name" value="Peroxin-3"/>
</dbReference>
<evidence type="ECO:0000313" key="4">
    <source>
        <dbReference type="Proteomes" id="UP000054107"/>
    </source>
</evidence>
<dbReference type="OrthoDB" id="45930at2759"/>
<proteinExistence type="predicted"/>
<dbReference type="AlphaFoldDB" id="A0A0B7MSD3"/>
<keyword evidence="1" id="KW-0175">Coiled coil</keyword>
<keyword evidence="4" id="KW-1185">Reference proteome</keyword>
<dbReference type="Proteomes" id="UP000054107">
    <property type="component" value="Unassembled WGS sequence"/>
</dbReference>
<accession>A0A0B7MSD3</accession>
<evidence type="ECO:0000256" key="2">
    <source>
        <dbReference type="SAM" id="MobiDB-lite"/>
    </source>
</evidence>